<protein>
    <submittedName>
        <fullName evidence="2">Uncharacterized protein</fullName>
    </submittedName>
</protein>
<feature type="compositionally biased region" description="Low complexity" evidence="1">
    <location>
        <begin position="203"/>
        <end position="218"/>
    </location>
</feature>
<accession>A0A933VXD1</accession>
<name>A0A933VXD1_RHOPL</name>
<evidence type="ECO:0000256" key="1">
    <source>
        <dbReference type="SAM" id="MobiDB-lite"/>
    </source>
</evidence>
<reference evidence="2" key="1">
    <citation type="submission" date="2020-07" db="EMBL/GenBank/DDBJ databases">
        <title>Huge and variable diversity of episymbiotic CPR bacteria and DPANN archaea in groundwater ecosystems.</title>
        <authorList>
            <person name="He C.Y."/>
            <person name="Keren R."/>
            <person name="Whittaker M."/>
            <person name="Farag I.F."/>
            <person name="Doudna J."/>
            <person name="Cate J.H.D."/>
            <person name="Banfield J.F."/>
        </authorList>
    </citation>
    <scope>NUCLEOTIDE SEQUENCE</scope>
    <source>
        <strain evidence="2">NC_groundwater_1818_Pr3_B-0.1um_66_35</strain>
    </source>
</reference>
<feature type="compositionally biased region" description="Low complexity" evidence="1">
    <location>
        <begin position="226"/>
        <end position="236"/>
    </location>
</feature>
<evidence type="ECO:0000313" key="2">
    <source>
        <dbReference type="EMBL" id="MBI5131932.1"/>
    </source>
</evidence>
<feature type="region of interest" description="Disordered" evidence="1">
    <location>
        <begin position="179"/>
        <end position="236"/>
    </location>
</feature>
<proteinExistence type="predicted"/>
<comment type="caution">
    <text evidence="2">The sequence shown here is derived from an EMBL/GenBank/DDBJ whole genome shotgun (WGS) entry which is preliminary data.</text>
</comment>
<dbReference type="Proteomes" id="UP000782519">
    <property type="component" value="Unassembled WGS sequence"/>
</dbReference>
<dbReference type="AlphaFoldDB" id="A0A933VXD1"/>
<dbReference type="EMBL" id="JACRJB010000058">
    <property type="protein sequence ID" value="MBI5131932.1"/>
    <property type="molecule type" value="Genomic_DNA"/>
</dbReference>
<evidence type="ECO:0000313" key="3">
    <source>
        <dbReference type="Proteomes" id="UP000782519"/>
    </source>
</evidence>
<sequence length="457" mass="47059">MADEAFALSPISARPVMPNDADYDAIREAFMETSRGRWFLAEYAKRNRNADTRMVLDAVARIEQNIATQKQAGGPSLSETLVAIRAVVGEARAGVAKAIVGLENDAVLAAAHDGARIIREVSWTLRECGADIRICNLLDSQLVAIDAGHRLVTEIDLNAVASAFDGLLDRIHDLAGEPRSAAAAPVSPDQDETPSPIADGEMPEAAMASQPEAAMAPAKPEPEPEPSAASEPAAPEMAAEAGVLIVTATETDDIEFVEPEETPATGVAAAQPAPAAAAAPAFEEPPADVDAMLDLVAMEMAAPQPPEPGELEAAVAAAQAEAELAEASLLAAEQAEIERLAAEVAVAHEPAPPSDVPSIDVSRLEIGERGELLDTPIHLAEPVMTAPAMSQSVAAAPTMAAISDTAPAMASAEASASTSLGAALLASGVVGQPAQPRSDALAPLRRMSQAEKVAFFS</sequence>
<organism evidence="2 3">
    <name type="scientific">Rhodopseudomonas palustris</name>
    <dbReference type="NCBI Taxonomy" id="1076"/>
    <lineage>
        <taxon>Bacteria</taxon>
        <taxon>Pseudomonadati</taxon>
        <taxon>Pseudomonadota</taxon>
        <taxon>Alphaproteobacteria</taxon>
        <taxon>Hyphomicrobiales</taxon>
        <taxon>Nitrobacteraceae</taxon>
        <taxon>Rhodopseudomonas</taxon>
    </lineage>
</organism>
<gene>
    <name evidence="2" type="ORF">HZA66_21025</name>
</gene>